<dbReference type="Pfam" id="PF13395">
    <property type="entry name" value="HNH_4"/>
    <property type="match status" value="1"/>
</dbReference>
<keyword evidence="2" id="KW-0255">Endonuclease</keyword>
<dbReference type="InterPro" id="IPR003615">
    <property type="entry name" value="HNH_nuc"/>
</dbReference>
<name>A0ABU5Q599_9BACT</name>
<dbReference type="RefSeq" id="WP_323295178.1">
    <property type="nucleotide sequence ID" value="NZ_JAYFUM010000003.1"/>
</dbReference>
<evidence type="ECO:0000313" key="3">
    <source>
        <dbReference type="Proteomes" id="UP001302949"/>
    </source>
</evidence>
<feature type="domain" description="HNH nuclease" evidence="1">
    <location>
        <begin position="50"/>
        <end position="99"/>
    </location>
</feature>
<reference evidence="2 3" key="1">
    <citation type="submission" date="2023-12" db="EMBL/GenBank/DDBJ databases">
        <title>Novel species of the genus Arcicella isolated from rivers.</title>
        <authorList>
            <person name="Lu H."/>
        </authorList>
    </citation>
    <scope>NUCLEOTIDE SEQUENCE [LARGE SCALE GENOMIC DNA]</scope>
    <source>
        <strain evidence="2 3">KCTC 23307</strain>
    </source>
</reference>
<dbReference type="GO" id="GO:0004519">
    <property type="term" value="F:endonuclease activity"/>
    <property type="evidence" value="ECO:0007669"/>
    <property type="project" value="UniProtKB-KW"/>
</dbReference>
<accession>A0ABU5Q599</accession>
<protein>
    <submittedName>
        <fullName evidence="2">HNH endonuclease domain-containing protein</fullName>
    </submittedName>
</protein>
<dbReference type="Proteomes" id="UP001302949">
    <property type="component" value="Unassembled WGS sequence"/>
</dbReference>
<dbReference type="CDD" id="cd00085">
    <property type="entry name" value="HNHc"/>
    <property type="match status" value="1"/>
</dbReference>
<evidence type="ECO:0000313" key="2">
    <source>
        <dbReference type="EMBL" id="MEA5138011.1"/>
    </source>
</evidence>
<keyword evidence="3" id="KW-1185">Reference proteome</keyword>
<dbReference type="EMBL" id="JAYFUM010000003">
    <property type="protein sequence ID" value="MEA5138011.1"/>
    <property type="molecule type" value="Genomic_DNA"/>
</dbReference>
<evidence type="ECO:0000259" key="1">
    <source>
        <dbReference type="Pfam" id="PF13395"/>
    </source>
</evidence>
<gene>
    <name evidence="2" type="ORF">VB248_02625</name>
</gene>
<sequence length="245" mass="28395">MIKLEAVPPPSQLTPQLVAELTTKFKQDKSPVWNKDFIKNRLLELSNSKCAYSEIKLKEEGKYMEVEHFLPKSVHPDKVVEWDNLLPVSKFCNTKKGDKAYPIIHPVRDEPKEHLYMIDAMIFGKTQKGRNSEIILGLNDSEQLLKPRSEIRRAVQVELNKQYNQVDYFIKNSDVSRILEITNSFENLLKQGTRKEAYSATVATTILNDPHFLEIKKIFQANNLWTSEMEVLEKELKFCALDTKP</sequence>
<keyword evidence="2" id="KW-0378">Hydrolase</keyword>
<proteinExistence type="predicted"/>
<keyword evidence="2" id="KW-0540">Nuclease</keyword>
<organism evidence="2 3">
    <name type="scientific">Arcicella rigui</name>
    <dbReference type="NCBI Taxonomy" id="797020"/>
    <lineage>
        <taxon>Bacteria</taxon>
        <taxon>Pseudomonadati</taxon>
        <taxon>Bacteroidota</taxon>
        <taxon>Cytophagia</taxon>
        <taxon>Cytophagales</taxon>
        <taxon>Flectobacillaceae</taxon>
        <taxon>Arcicella</taxon>
    </lineage>
</organism>
<comment type="caution">
    <text evidence="2">The sequence shown here is derived from an EMBL/GenBank/DDBJ whole genome shotgun (WGS) entry which is preliminary data.</text>
</comment>
<dbReference type="Gene3D" id="1.10.30.50">
    <property type="match status" value="1"/>
</dbReference>